<dbReference type="EMBL" id="BLLF01000160">
    <property type="protein sequence ID" value="GFH08418.1"/>
    <property type="molecule type" value="Genomic_DNA"/>
</dbReference>
<name>A0A699YKD7_HAELA</name>
<dbReference type="AlphaFoldDB" id="A0A699YKD7"/>
<protein>
    <submittedName>
        <fullName evidence="1">Uncharacterized protein</fullName>
    </submittedName>
</protein>
<evidence type="ECO:0000313" key="2">
    <source>
        <dbReference type="Proteomes" id="UP000485058"/>
    </source>
</evidence>
<comment type="caution">
    <text evidence="1">The sequence shown here is derived from an EMBL/GenBank/DDBJ whole genome shotgun (WGS) entry which is preliminary data.</text>
</comment>
<keyword evidence="2" id="KW-1185">Reference proteome</keyword>
<evidence type="ECO:0000313" key="1">
    <source>
        <dbReference type="EMBL" id="GFH08418.1"/>
    </source>
</evidence>
<feature type="non-terminal residue" evidence="1">
    <location>
        <position position="1"/>
    </location>
</feature>
<dbReference type="Proteomes" id="UP000485058">
    <property type="component" value="Unassembled WGS sequence"/>
</dbReference>
<proteinExistence type="predicted"/>
<reference evidence="1 2" key="1">
    <citation type="submission" date="2020-02" db="EMBL/GenBank/DDBJ databases">
        <title>Draft genome sequence of Haematococcus lacustris strain NIES-144.</title>
        <authorList>
            <person name="Morimoto D."/>
            <person name="Nakagawa S."/>
            <person name="Yoshida T."/>
            <person name="Sawayama S."/>
        </authorList>
    </citation>
    <scope>NUCLEOTIDE SEQUENCE [LARGE SCALE GENOMIC DNA]</scope>
    <source>
        <strain evidence="1 2">NIES-144</strain>
    </source>
</reference>
<accession>A0A699YKD7</accession>
<organism evidence="1 2">
    <name type="scientific">Haematococcus lacustris</name>
    <name type="common">Green alga</name>
    <name type="synonym">Haematococcus pluvialis</name>
    <dbReference type="NCBI Taxonomy" id="44745"/>
    <lineage>
        <taxon>Eukaryota</taxon>
        <taxon>Viridiplantae</taxon>
        <taxon>Chlorophyta</taxon>
        <taxon>core chlorophytes</taxon>
        <taxon>Chlorophyceae</taxon>
        <taxon>CS clade</taxon>
        <taxon>Chlamydomonadales</taxon>
        <taxon>Haematococcaceae</taxon>
        <taxon>Haematococcus</taxon>
    </lineage>
</organism>
<gene>
    <name evidence="1" type="ORF">HaLaN_03374</name>
</gene>
<sequence length="26" mass="2859">VADFFAKYYGPQRLTVALAGDVTVEQ</sequence>